<dbReference type="SUPFAM" id="SSF63380">
    <property type="entry name" value="Riboflavin synthase domain-like"/>
    <property type="match status" value="1"/>
</dbReference>
<dbReference type="AlphaFoldDB" id="A0A1H8F9L6"/>
<dbReference type="PRINTS" id="PR00409">
    <property type="entry name" value="PHDIOXRDTASE"/>
</dbReference>
<evidence type="ECO:0000259" key="2">
    <source>
        <dbReference type="PROSITE" id="PS51384"/>
    </source>
</evidence>
<dbReference type="Gene3D" id="2.40.30.10">
    <property type="entry name" value="Translation factors"/>
    <property type="match status" value="1"/>
</dbReference>
<organism evidence="3 4">
    <name type="scientific">Chitinophaga rupis</name>
    <dbReference type="NCBI Taxonomy" id="573321"/>
    <lineage>
        <taxon>Bacteria</taxon>
        <taxon>Pseudomonadati</taxon>
        <taxon>Bacteroidota</taxon>
        <taxon>Chitinophagia</taxon>
        <taxon>Chitinophagales</taxon>
        <taxon>Chitinophagaceae</taxon>
        <taxon>Chitinophaga</taxon>
    </lineage>
</organism>
<protein>
    <submittedName>
        <fullName evidence="3">Ferredoxin-NADP reductase</fullName>
    </submittedName>
</protein>
<dbReference type="STRING" id="573321.SAMN04488505_109146"/>
<dbReference type="RefSeq" id="WP_089919275.1">
    <property type="nucleotide sequence ID" value="NZ_FOBB01000009.1"/>
</dbReference>
<dbReference type="CDD" id="cd00207">
    <property type="entry name" value="fer2"/>
    <property type="match status" value="1"/>
</dbReference>
<dbReference type="InterPro" id="IPR036010">
    <property type="entry name" value="2Fe-2S_ferredoxin-like_sf"/>
</dbReference>
<name>A0A1H8F9L6_9BACT</name>
<dbReference type="Proteomes" id="UP000198984">
    <property type="component" value="Unassembled WGS sequence"/>
</dbReference>
<dbReference type="Gene3D" id="2.40.33.20">
    <property type="entry name" value="PK beta-barrel domain-like"/>
    <property type="match status" value="1"/>
</dbReference>
<dbReference type="InterPro" id="IPR011037">
    <property type="entry name" value="Pyrv_Knase-like_insert_dom_sf"/>
</dbReference>
<dbReference type="InterPro" id="IPR012675">
    <property type="entry name" value="Beta-grasp_dom_sf"/>
</dbReference>
<dbReference type="InterPro" id="IPR005163">
    <property type="entry name" value="Tri_helical_YiiM-like"/>
</dbReference>
<keyword evidence="4" id="KW-1185">Reference proteome</keyword>
<dbReference type="PANTHER" id="PTHR30212:SF2">
    <property type="entry name" value="PROTEIN YIIM"/>
    <property type="match status" value="1"/>
</dbReference>
<dbReference type="InterPro" id="IPR017938">
    <property type="entry name" value="Riboflavin_synthase-like_b-brl"/>
</dbReference>
<dbReference type="PROSITE" id="PS51340">
    <property type="entry name" value="MOSC"/>
    <property type="match status" value="1"/>
</dbReference>
<dbReference type="Pfam" id="PF00970">
    <property type="entry name" value="FAD_binding_6"/>
    <property type="match status" value="1"/>
</dbReference>
<reference evidence="3 4" key="1">
    <citation type="submission" date="2016-10" db="EMBL/GenBank/DDBJ databases">
        <authorList>
            <person name="de Groot N.N."/>
        </authorList>
    </citation>
    <scope>NUCLEOTIDE SEQUENCE [LARGE SCALE GENOMIC DNA]</scope>
    <source>
        <strain evidence="3 4">DSM 21039</strain>
    </source>
</reference>
<dbReference type="Pfam" id="PF03475">
    <property type="entry name" value="YiiM_3-alpha"/>
    <property type="match status" value="1"/>
</dbReference>
<dbReference type="GO" id="GO:0016491">
    <property type="term" value="F:oxidoreductase activity"/>
    <property type="evidence" value="ECO:0007669"/>
    <property type="project" value="InterPro"/>
</dbReference>
<dbReference type="OrthoDB" id="9786134at2"/>
<dbReference type="InterPro" id="IPR001041">
    <property type="entry name" value="2Fe-2S_ferredoxin-type"/>
</dbReference>
<dbReference type="GO" id="GO:0030170">
    <property type="term" value="F:pyridoxal phosphate binding"/>
    <property type="evidence" value="ECO:0007669"/>
    <property type="project" value="InterPro"/>
</dbReference>
<proteinExistence type="predicted"/>
<dbReference type="Gene3D" id="3.40.50.80">
    <property type="entry name" value="Nucleotide-binding domain of ferredoxin-NADP reductase (FNR) module"/>
    <property type="match status" value="1"/>
</dbReference>
<evidence type="ECO:0000313" key="4">
    <source>
        <dbReference type="Proteomes" id="UP000198984"/>
    </source>
</evidence>
<dbReference type="Gene3D" id="3.10.20.30">
    <property type="match status" value="1"/>
</dbReference>
<dbReference type="Pfam" id="PF03473">
    <property type="entry name" value="MOSC"/>
    <property type="match status" value="1"/>
</dbReference>
<dbReference type="PROSITE" id="PS51384">
    <property type="entry name" value="FAD_FR"/>
    <property type="match status" value="1"/>
</dbReference>
<dbReference type="InterPro" id="IPR017927">
    <property type="entry name" value="FAD-bd_FR_type"/>
</dbReference>
<dbReference type="SUPFAM" id="SSF52343">
    <property type="entry name" value="Ferredoxin reductase-like, C-terminal NADP-linked domain"/>
    <property type="match status" value="1"/>
</dbReference>
<dbReference type="InterPro" id="IPR039261">
    <property type="entry name" value="FNR_nucleotide-bd"/>
</dbReference>
<sequence>MKVISVNVGQPRNIPWRGQMVRTSVYKTPVAGRVRVRKLNFDGDAQADLMAHGGEHRAVMVYQAESYQYWNGTLQRNDLVYGQFGENITVEGKGLADNEVCIGDRFRIGSAIFEVTQPRVTCWRVGISTGVPEMPALLVKHKRPGFYFRVIQEGDVGAGDVIEKIADGIEQMSVAEIDGLLYLKDHPEDKLQRALKIPALSEGWKTSFRNLLDAALQGVAKGNAGLSGPVESLAWTGFRPFVVQRTRMECEGVRSFELSAVDGSPMPAFLPGQHIAVRLHPAEDGAPLIRMYSLCGPQGASSLRIAVKREVNGPGGIYMHEQVREGHVLEISAPRGTFTLSEGKGPLVLLSAGVGITPLLSMLQYVASQGPGRELWWIHSCRNSAYEAFREEIRSLGMQLSAFHRVVVYSSPDDAELYGIDYDLKGHLDLQELQAMQLPIESECYLCGPPRYLQDIIPALKTIGFAGSNIKTELFGSGPEPVAGGGKAPHLPLENVGQGPFVTFSKSKISFRWHPRFGSLLEAAEACDVPVAWSCRMGVCHRCETGVIDGQVAYSPDPLDPPADGKVLLCCSVPLGPVDLDL</sequence>
<dbReference type="PANTHER" id="PTHR30212">
    <property type="entry name" value="PROTEIN YIIM"/>
    <property type="match status" value="1"/>
</dbReference>
<dbReference type="GO" id="GO:0051536">
    <property type="term" value="F:iron-sulfur cluster binding"/>
    <property type="evidence" value="ECO:0007669"/>
    <property type="project" value="InterPro"/>
</dbReference>
<gene>
    <name evidence="3" type="ORF">SAMN04488505_109146</name>
</gene>
<dbReference type="InterPro" id="IPR005302">
    <property type="entry name" value="MoCF_Sase_C"/>
</dbReference>
<dbReference type="Pfam" id="PF00175">
    <property type="entry name" value="NAD_binding_1"/>
    <property type="match status" value="1"/>
</dbReference>
<dbReference type="SUPFAM" id="SSF50800">
    <property type="entry name" value="PK beta-barrel domain-like"/>
    <property type="match status" value="1"/>
</dbReference>
<dbReference type="InterPro" id="IPR052353">
    <property type="entry name" value="Benzoxazolinone_Detox_Enz"/>
</dbReference>
<evidence type="ECO:0000313" key="3">
    <source>
        <dbReference type="EMBL" id="SEN28581.1"/>
    </source>
</evidence>
<dbReference type="InterPro" id="IPR001433">
    <property type="entry name" value="OxRdtase_FAD/NAD-bd"/>
</dbReference>
<accession>A0A1H8F9L6</accession>
<dbReference type="GO" id="GO:0030151">
    <property type="term" value="F:molybdenum ion binding"/>
    <property type="evidence" value="ECO:0007669"/>
    <property type="project" value="InterPro"/>
</dbReference>
<feature type="domain" description="MOSC" evidence="1">
    <location>
        <begin position="28"/>
        <end position="165"/>
    </location>
</feature>
<dbReference type="CDD" id="cd06184">
    <property type="entry name" value="flavohem_like_fad_nad_binding"/>
    <property type="match status" value="1"/>
</dbReference>
<dbReference type="SUPFAM" id="SSF54292">
    <property type="entry name" value="2Fe-2S ferredoxin-like"/>
    <property type="match status" value="1"/>
</dbReference>
<evidence type="ECO:0000259" key="1">
    <source>
        <dbReference type="PROSITE" id="PS51340"/>
    </source>
</evidence>
<dbReference type="Pfam" id="PF00111">
    <property type="entry name" value="Fer2"/>
    <property type="match status" value="1"/>
</dbReference>
<feature type="domain" description="FAD-binding FR-type" evidence="2">
    <location>
        <begin position="236"/>
        <end position="341"/>
    </location>
</feature>
<dbReference type="EMBL" id="FOBB01000009">
    <property type="protein sequence ID" value="SEN28581.1"/>
    <property type="molecule type" value="Genomic_DNA"/>
</dbReference>
<dbReference type="InterPro" id="IPR008333">
    <property type="entry name" value="Cbr1-like_FAD-bd_dom"/>
</dbReference>